<name>A0ABR0KE98_9EURO</name>
<organism evidence="7 8">
    <name type="scientific">Lithohypha guttulata</name>
    <dbReference type="NCBI Taxonomy" id="1690604"/>
    <lineage>
        <taxon>Eukaryota</taxon>
        <taxon>Fungi</taxon>
        <taxon>Dikarya</taxon>
        <taxon>Ascomycota</taxon>
        <taxon>Pezizomycotina</taxon>
        <taxon>Eurotiomycetes</taxon>
        <taxon>Chaetothyriomycetidae</taxon>
        <taxon>Chaetothyriales</taxon>
        <taxon>Trichomeriaceae</taxon>
        <taxon>Lithohypha</taxon>
    </lineage>
</organism>
<feature type="compositionally biased region" description="Low complexity" evidence="5">
    <location>
        <begin position="59"/>
        <end position="80"/>
    </location>
</feature>
<evidence type="ECO:0000256" key="3">
    <source>
        <dbReference type="ARBA" id="ARBA00023163"/>
    </source>
</evidence>
<dbReference type="PROSITE" id="PS50048">
    <property type="entry name" value="ZN2_CY6_FUNGAL_2"/>
    <property type="match status" value="1"/>
</dbReference>
<gene>
    <name evidence="7" type="ORF">LTR24_003715</name>
</gene>
<feature type="compositionally biased region" description="Basic residues" evidence="5">
    <location>
        <begin position="333"/>
        <end position="343"/>
    </location>
</feature>
<sequence>MPAANHRTMFVAAPAVAAAKPAKPSADKPSSPASLSEPNSPRAHYLGDFIKEPRRKPTTKPATTQPAAPKPAAAQPAIKPVGEPRATLGAAVPSGLPAFKPLKVGGTRATPTFVAPSGASKRPTANNEGGSGRAVSPASRGTGNTGAQAAKPVAKASPPLAILMGGGAPPRARLAPRTTGSNKATQLGRGATSNISKGIVPRRALTPLDSNVRLGLSYEQKLSIEPSKRAASQSPDRDPGQDTRKLLRTDIAENEVLRASVETPWDPSTSRFSPLAGLDEKDEQRITGRSVRPAKTFTSTPARSEGGTNSLKRPSSSTQGEGKRTVSPSPTRPKPKGRSKRRNSPSPDGPRKRVLRPRSSAVEDAGVSEDPCGDDLVVDDEEFLDLDDLDEEDRKVAEAFLDEGGKAGSKFNSRFLADAIDGIHSRLPKQRHLSLKQRRTTARLRKILQAIFTSQRNHPKAVSLVFKRFMDFVNVEDRVSKVIDICLLLVLLSTLEAFGGEQYSAPALIEIIEQLGTDPKATDADRLSTIVRQYVGETRTGVRRWEDHEQMLQKAKFGSWYYEAAKLDVQVRLVLADISQCFKAMGFYYVFFIRLLEAAFCVLLRTLPAKAVDERVKELKPWIRYSAEELAFVKDIEEKFQSDTFGSGLEDFTVPMYRDTLQGHGFNTNWPLGQGAAGLNWHREEDAILADVYDRAIDITDTSLRFSKADCMKEMSKLLNEWRQKRTDADIRVERTMLAIACHLKKKGLLFKSQSIFILGVQNASNESGSQAEGLVKCFTCWSRREECDNAEPKCSTCVKDKRNCRVTKITETRYDEIAPNVRENLSLAFHGGRFGHKSAPEGTKKCYTCWERNVEECDNAQPFCNACTAGPRQYSKYKCILAGLSEDEYVAEVDRRNKGKEHGIMCYNCWSAQLIDCDNAEEGCNQCFRRGMTCTQQKLTRAEVDQAEIDKTTNGRKYKLVDGKQEEIRCYGCWRNYAKCDNAPDKCHSCTNQRRSCRYYEMTKAEFDVKFAELGDTMKPTNTAQKARKEDRAKLPVVAETKCLSCWQRNKKCDKKQLSVRGTP</sequence>
<evidence type="ECO:0000313" key="7">
    <source>
        <dbReference type="EMBL" id="KAK5094340.1"/>
    </source>
</evidence>
<feature type="compositionally biased region" description="Polar residues" evidence="5">
    <location>
        <begin position="296"/>
        <end position="320"/>
    </location>
</feature>
<accession>A0ABR0KE98</accession>
<feature type="compositionally biased region" description="Basic and acidic residues" evidence="5">
    <location>
        <begin position="235"/>
        <end position="251"/>
    </location>
</feature>
<feature type="compositionally biased region" description="Low complexity" evidence="5">
    <location>
        <begin position="15"/>
        <end position="36"/>
    </location>
</feature>
<feature type="compositionally biased region" description="Polar residues" evidence="5">
    <location>
        <begin position="178"/>
        <end position="196"/>
    </location>
</feature>
<dbReference type="SUPFAM" id="SSF57701">
    <property type="entry name" value="Zn2/Cys6 DNA-binding domain"/>
    <property type="match status" value="1"/>
</dbReference>
<dbReference type="Proteomes" id="UP001345013">
    <property type="component" value="Unassembled WGS sequence"/>
</dbReference>
<evidence type="ECO:0000256" key="2">
    <source>
        <dbReference type="ARBA" id="ARBA00023125"/>
    </source>
</evidence>
<dbReference type="EMBL" id="JAVRRG010000035">
    <property type="protein sequence ID" value="KAK5094340.1"/>
    <property type="molecule type" value="Genomic_DNA"/>
</dbReference>
<protein>
    <recommendedName>
        <fullName evidence="6">Zn(2)-C6 fungal-type domain-containing protein</fullName>
    </recommendedName>
</protein>
<evidence type="ECO:0000256" key="1">
    <source>
        <dbReference type="ARBA" id="ARBA00023015"/>
    </source>
</evidence>
<comment type="caution">
    <text evidence="7">The sequence shown here is derived from an EMBL/GenBank/DDBJ whole genome shotgun (WGS) entry which is preliminary data.</text>
</comment>
<evidence type="ECO:0000256" key="5">
    <source>
        <dbReference type="SAM" id="MobiDB-lite"/>
    </source>
</evidence>
<evidence type="ECO:0000313" key="8">
    <source>
        <dbReference type="Proteomes" id="UP001345013"/>
    </source>
</evidence>
<keyword evidence="1" id="KW-0805">Transcription regulation</keyword>
<evidence type="ECO:0000256" key="4">
    <source>
        <dbReference type="ARBA" id="ARBA00023242"/>
    </source>
</evidence>
<dbReference type="InterPro" id="IPR001138">
    <property type="entry name" value="Zn2Cys6_DnaBD"/>
</dbReference>
<keyword evidence="4" id="KW-0539">Nucleus</keyword>
<dbReference type="InterPro" id="IPR036864">
    <property type="entry name" value="Zn2-C6_fun-type_DNA-bd_sf"/>
</dbReference>
<evidence type="ECO:0000259" key="6">
    <source>
        <dbReference type="PROSITE" id="PS50048"/>
    </source>
</evidence>
<dbReference type="CDD" id="cd00067">
    <property type="entry name" value="GAL4"/>
    <property type="match status" value="1"/>
</dbReference>
<keyword evidence="3" id="KW-0804">Transcription</keyword>
<feature type="region of interest" description="Disordered" evidence="5">
    <location>
        <begin position="15"/>
        <end position="201"/>
    </location>
</feature>
<keyword evidence="2" id="KW-0238">DNA-binding</keyword>
<feature type="region of interest" description="Disordered" evidence="5">
    <location>
        <begin position="222"/>
        <end position="374"/>
    </location>
</feature>
<reference evidence="7 8" key="1">
    <citation type="submission" date="2023-08" db="EMBL/GenBank/DDBJ databases">
        <title>Black Yeasts Isolated from many extreme environments.</title>
        <authorList>
            <person name="Coleine C."/>
            <person name="Stajich J.E."/>
            <person name="Selbmann L."/>
        </authorList>
    </citation>
    <scope>NUCLEOTIDE SEQUENCE [LARGE SCALE GENOMIC DNA]</scope>
    <source>
        <strain evidence="7 8">CCFEE 5885</strain>
    </source>
</reference>
<proteinExistence type="predicted"/>
<feature type="domain" description="Zn(2)-C6 fungal-type" evidence="6">
    <location>
        <begin position="777"/>
        <end position="807"/>
    </location>
</feature>
<keyword evidence="8" id="KW-1185">Reference proteome</keyword>